<evidence type="ECO:0000313" key="3">
    <source>
        <dbReference type="Proteomes" id="UP001215598"/>
    </source>
</evidence>
<gene>
    <name evidence="2" type="ORF">B0H16DRAFT_1558895</name>
</gene>
<dbReference type="AlphaFoldDB" id="A0AAD7IN58"/>
<dbReference type="InterPro" id="IPR011009">
    <property type="entry name" value="Kinase-like_dom_sf"/>
</dbReference>
<proteinExistence type="predicted"/>
<protein>
    <recommendedName>
        <fullName evidence="4">Protein kinase domain-containing protein</fullName>
    </recommendedName>
</protein>
<feature type="compositionally biased region" description="Basic and acidic residues" evidence="1">
    <location>
        <begin position="8"/>
        <end position="22"/>
    </location>
</feature>
<reference evidence="2" key="1">
    <citation type="submission" date="2023-03" db="EMBL/GenBank/DDBJ databases">
        <title>Massive genome expansion in bonnet fungi (Mycena s.s.) driven by repeated elements and novel gene families across ecological guilds.</title>
        <authorList>
            <consortium name="Lawrence Berkeley National Laboratory"/>
            <person name="Harder C.B."/>
            <person name="Miyauchi S."/>
            <person name="Viragh M."/>
            <person name="Kuo A."/>
            <person name="Thoen E."/>
            <person name="Andreopoulos B."/>
            <person name="Lu D."/>
            <person name="Skrede I."/>
            <person name="Drula E."/>
            <person name="Henrissat B."/>
            <person name="Morin E."/>
            <person name="Kohler A."/>
            <person name="Barry K."/>
            <person name="LaButti K."/>
            <person name="Morin E."/>
            <person name="Salamov A."/>
            <person name="Lipzen A."/>
            <person name="Mereny Z."/>
            <person name="Hegedus B."/>
            <person name="Baldrian P."/>
            <person name="Stursova M."/>
            <person name="Weitz H."/>
            <person name="Taylor A."/>
            <person name="Grigoriev I.V."/>
            <person name="Nagy L.G."/>
            <person name="Martin F."/>
            <person name="Kauserud H."/>
        </authorList>
    </citation>
    <scope>NUCLEOTIDE SEQUENCE</scope>
    <source>
        <strain evidence="2">CBHHK182m</strain>
    </source>
</reference>
<name>A0AAD7IN58_9AGAR</name>
<sequence>MQDDDIMPDQKFEGSTEDHGHESSPSYIGGFFPKGRDFAVSGGNFTSITNIANAPADAPPDFRPIPLGDIDLHREVGLRSELGAVHQRSRGSVRRLYSARIHGLPEKVTVALYQGKHAEKEWRNDISRYSKLRHPNLMQLFGTVSTGGLHAVIFHDELIPVDHLLSTNHDLPVWTVYFWGFIEHEFCDAARFIHALFKTHANTDIMTLWIRPASGRLCVDTPTEGDYPDYTLLNLLQWQTPHFPRLLGPHQHSEIIDSMPLATYHHLCWIHLSQTVALPIPIHASMAAVLGTINYDLPWSDRTIEIAFICDLPAPECDWYIPMHVGVVMEDGWTRLNSAALGHGTILRLIISLEHPQLYEAWLAQANHIFTHFNITEYDRCFLVTDVEYRLTISESAQPRTPGYLFLCPVTEVCSGDPPRVRLPDCPFYWSLDPTGAGRLRTHDVQDLGFPIIDIEMEVKGHSWDGTAYGGLAQFHYGKGFHPYSQDVARNLGLSPYQVSAPFAHAKESATSQVTTGSGPTIPATDCSLTDTSASRKAHQVNSHIPSQRWNLIMSIQFTLILVLTLSSLRNYLCL</sequence>
<feature type="region of interest" description="Disordered" evidence="1">
    <location>
        <begin position="1"/>
        <end position="27"/>
    </location>
</feature>
<dbReference type="SUPFAM" id="SSF56112">
    <property type="entry name" value="Protein kinase-like (PK-like)"/>
    <property type="match status" value="1"/>
</dbReference>
<accession>A0AAD7IN58</accession>
<comment type="caution">
    <text evidence="2">The sequence shown here is derived from an EMBL/GenBank/DDBJ whole genome shotgun (WGS) entry which is preliminary data.</text>
</comment>
<dbReference type="Proteomes" id="UP001215598">
    <property type="component" value="Unassembled WGS sequence"/>
</dbReference>
<keyword evidence="3" id="KW-1185">Reference proteome</keyword>
<evidence type="ECO:0000313" key="2">
    <source>
        <dbReference type="EMBL" id="KAJ7745113.1"/>
    </source>
</evidence>
<evidence type="ECO:0008006" key="4">
    <source>
        <dbReference type="Google" id="ProtNLM"/>
    </source>
</evidence>
<organism evidence="2 3">
    <name type="scientific">Mycena metata</name>
    <dbReference type="NCBI Taxonomy" id="1033252"/>
    <lineage>
        <taxon>Eukaryota</taxon>
        <taxon>Fungi</taxon>
        <taxon>Dikarya</taxon>
        <taxon>Basidiomycota</taxon>
        <taxon>Agaricomycotina</taxon>
        <taxon>Agaricomycetes</taxon>
        <taxon>Agaricomycetidae</taxon>
        <taxon>Agaricales</taxon>
        <taxon>Marasmiineae</taxon>
        <taxon>Mycenaceae</taxon>
        <taxon>Mycena</taxon>
    </lineage>
</organism>
<evidence type="ECO:0000256" key="1">
    <source>
        <dbReference type="SAM" id="MobiDB-lite"/>
    </source>
</evidence>
<dbReference type="EMBL" id="JARKIB010000084">
    <property type="protein sequence ID" value="KAJ7745113.1"/>
    <property type="molecule type" value="Genomic_DNA"/>
</dbReference>